<name>A0A919N2C8_9ACTN</name>
<dbReference type="EMBL" id="BOMV01000073">
    <property type="protein sequence ID" value="GIE99457.1"/>
    <property type="molecule type" value="Genomic_DNA"/>
</dbReference>
<keyword evidence="2" id="KW-1185">Reference proteome</keyword>
<reference evidence="1" key="1">
    <citation type="submission" date="2021-01" db="EMBL/GenBank/DDBJ databases">
        <title>Whole genome shotgun sequence of Actinoplanes rishiriensis NBRC 108556.</title>
        <authorList>
            <person name="Komaki H."/>
            <person name="Tamura T."/>
        </authorList>
    </citation>
    <scope>NUCLEOTIDE SEQUENCE</scope>
    <source>
        <strain evidence="1">NBRC 108556</strain>
    </source>
</reference>
<evidence type="ECO:0000313" key="1">
    <source>
        <dbReference type="EMBL" id="GIE99457.1"/>
    </source>
</evidence>
<proteinExistence type="predicted"/>
<gene>
    <name evidence="1" type="ORF">Ari01nite_69220</name>
</gene>
<sequence length="238" mass="26621">MSFDLGVLAIDGWTDVAEVVAMVERCRRADHAEGDLDPRIVGFYERLRAEFPDHPPGGDDSPWMSTPLDLGIDHVFMSLSFGVRSNPALELIQDLAADYGLTIWDPQDGSARRAVRPPSRDEVAGWWRDLLDGRCGEEEIQERVRPWIEEDAVAVDDPITAMGLQHLFGYGVTRDQLERWLDQGKRHDADPAGWQRDRFAGSVLAVRRDRGVEHARALALQLESQGRLSAADVARLLG</sequence>
<dbReference type="RefSeq" id="WP_203786453.1">
    <property type="nucleotide sequence ID" value="NZ_BOMV01000073.1"/>
</dbReference>
<dbReference type="AlphaFoldDB" id="A0A919N2C8"/>
<accession>A0A919N2C8</accession>
<comment type="caution">
    <text evidence="1">The sequence shown here is derived from an EMBL/GenBank/DDBJ whole genome shotgun (WGS) entry which is preliminary data.</text>
</comment>
<evidence type="ECO:0000313" key="2">
    <source>
        <dbReference type="Proteomes" id="UP000636960"/>
    </source>
</evidence>
<protein>
    <submittedName>
        <fullName evidence="1">Uncharacterized protein</fullName>
    </submittedName>
</protein>
<dbReference type="Proteomes" id="UP000636960">
    <property type="component" value="Unassembled WGS sequence"/>
</dbReference>
<organism evidence="1 2">
    <name type="scientific">Paractinoplanes rishiriensis</name>
    <dbReference type="NCBI Taxonomy" id="1050105"/>
    <lineage>
        <taxon>Bacteria</taxon>
        <taxon>Bacillati</taxon>
        <taxon>Actinomycetota</taxon>
        <taxon>Actinomycetes</taxon>
        <taxon>Micromonosporales</taxon>
        <taxon>Micromonosporaceae</taxon>
        <taxon>Paractinoplanes</taxon>
    </lineage>
</organism>